<feature type="compositionally biased region" description="Basic and acidic residues" evidence="1">
    <location>
        <begin position="42"/>
        <end position="51"/>
    </location>
</feature>
<evidence type="ECO:0000259" key="2">
    <source>
        <dbReference type="Pfam" id="PF09937"/>
    </source>
</evidence>
<dbReference type="InterPro" id="IPR018683">
    <property type="entry name" value="DUF2169"/>
</dbReference>
<dbReference type="Pfam" id="PF09937">
    <property type="entry name" value="DUF2169"/>
    <property type="match status" value="1"/>
</dbReference>
<feature type="domain" description="DUF2169" evidence="2">
    <location>
        <begin position="23"/>
        <end position="308"/>
    </location>
</feature>
<evidence type="ECO:0000256" key="1">
    <source>
        <dbReference type="SAM" id="MobiDB-lite"/>
    </source>
</evidence>
<name>A0A2S9YLD7_9BACT</name>
<evidence type="ECO:0000313" key="3">
    <source>
        <dbReference type="EMBL" id="PRQ05888.1"/>
    </source>
</evidence>
<protein>
    <recommendedName>
        <fullName evidence="2">DUF2169 domain-containing protein</fullName>
    </recommendedName>
</protein>
<sequence length="360" mass="39548">MQITRDSSGLRSALTTWTDPQGALSCVVVIKGTYKVHDGRLRPSEHQRDCETIDSYEGEPGSSSLRSENDFAPYKPAIDVLVRGHAWAPKGRPCTDCVVELRVGAASKRLRVHGDRVWRPGVVGLVPGVGHPFERQPLRWELAYGGTTKAGCEQLNPVGVGLADGVSEHEAVGSRAPSIESLDAPIQRWGPRYLPAGLAAIARSWQPRLAAAGTFDDAWRRDRFPLLPDDFGFEHFQVAPPDQRVATLAPGTAIAVAGMSRAGLFVAEVPPPPPLVHFHFDDRVVERTAMLDTIVLEPEPGLLLASWRTRVPLGRKPALLREIVIGPRRGPKPRRSAKPHFRSLGEFVTWAKRRRGVQRS</sequence>
<accession>A0A2S9YLD7</accession>
<dbReference type="Proteomes" id="UP000237968">
    <property type="component" value="Unassembled WGS sequence"/>
</dbReference>
<dbReference type="EMBL" id="PVNK01000002">
    <property type="protein sequence ID" value="PRQ05888.1"/>
    <property type="molecule type" value="Genomic_DNA"/>
</dbReference>
<feature type="region of interest" description="Disordered" evidence="1">
    <location>
        <begin position="42"/>
        <end position="70"/>
    </location>
</feature>
<dbReference type="OrthoDB" id="233093at2"/>
<evidence type="ECO:0000313" key="4">
    <source>
        <dbReference type="Proteomes" id="UP000237968"/>
    </source>
</evidence>
<comment type="caution">
    <text evidence="3">The sequence shown here is derived from an EMBL/GenBank/DDBJ whole genome shotgun (WGS) entry which is preliminary data.</text>
</comment>
<proteinExistence type="predicted"/>
<organism evidence="3 4">
    <name type="scientific">Enhygromyxa salina</name>
    <dbReference type="NCBI Taxonomy" id="215803"/>
    <lineage>
        <taxon>Bacteria</taxon>
        <taxon>Pseudomonadati</taxon>
        <taxon>Myxococcota</taxon>
        <taxon>Polyangia</taxon>
        <taxon>Nannocystales</taxon>
        <taxon>Nannocystaceae</taxon>
        <taxon>Enhygromyxa</taxon>
    </lineage>
</organism>
<keyword evidence="4" id="KW-1185">Reference proteome</keyword>
<dbReference type="AlphaFoldDB" id="A0A2S9YLD7"/>
<reference evidence="3 4" key="1">
    <citation type="submission" date="2018-03" db="EMBL/GenBank/DDBJ databases">
        <title>Draft Genome Sequences of the Obligatory Marine Myxobacteria Enhygromyxa salina SWB005.</title>
        <authorList>
            <person name="Poehlein A."/>
            <person name="Moghaddam J.A."/>
            <person name="Harms H."/>
            <person name="Alanjari M."/>
            <person name="Koenig G.M."/>
            <person name="Daniel R."/>
            <person name="Schaeberle T.F."/>
        </authorList>
    </citation>
    <scope>NUCLEOTIDE SEQUENCE [LARGE SCALE GENOMIC DNA]</scope>
    <source>
        <strain evidence="3 4">SWB005</strain>
    </source>
</reference>
<gene>
    <name evidence="3" type="ORF">ENSA5_00390</name>
</gene>
<dbReference type="RefSeq" id="WP_106389524.1">
    <property type="nucleotide sequence ID" value="NZ_PVNK01000002.1"/>
</dbReference>